<gene>
    <name evidence="1" type="ORF">C4544_01930</name>
</gene>
<organism evidence="1 2">
    <name type="scientific">candidate division WS5 bacterium</name>
    <dbReference type="NCBI Taxonomy" id="2093353"/>
    <lineage>
        <taxon>Bacteria</taxon>
        <taxon>candidate division WS5</taxon>
    </lineage>
</organism>
<protein>
    <submittedName>
        <fullName evidence="1">Uncharacterized protein</fullName>
    </submittedName>
</protein>
<comment type="caution">
    <text evidence="1">The sequence shown here is derived from an EMBL/GenBank/DDBJ whole genome shotgun (WGS) entry which is preliminary data.</text>
</comment>
<dbReference type="AlphaFoldDB" id="A0A419DF32"/>
<proteinExistence type="predicted"/>
<sequence>MSVSEDLTVSRDVRYWLTWPQYIGGVSLPLWLVKEFEESGVLEWRSDLAREIMLLAVKSHSGKLDFGVPKIVIPKLLVLKTPARSQTHKFPAKLKPSLHLA</sequence>
<evidence type="ECO:0000313" key="2">
    <source>
        <dbReference type="Proteomes" id="UP000285655"/>
    </source>
</evidence>
<dbReference type="Proteomes" id="UP000285655">
    <property type="component" value="Unassembled WGS sequence"/>
</dbReference>
<reference evidence="1 2" key="1">
    <citation type="journal article" date="2017" name="ISME J.">
        <title>Energy and carbon metabolisms in a deep terrestrial subsurface fluid microbial community.</title>
        <authorList>
            <person name="Momper L."/>
            <person name="Jungbluth S.P."/>
            <person name="Lee M.D."/>
            <person name="Amend J.P."/>
        </authorList>
    </citation>
    <scope>NUCLEOTIDE SEQUENCE [LARGE SCALE GENOMIC DNA]</scope>
    <source>
        <strain evidence="1">SURF_29</strain>
    </source>
</reference>
<name>A0A419DF32_9BACT</name>
<accession>A0A419DF32</accession>
<dbReference type="EMBL" id="QZJW01000012">
    <property type="protein sequence ID" value="RJO61733.1"/>
    <property type="molecule type" value="Genomic_DNA"/>
</dbReference>
<evidence type="ECO:0000313" key="1">
    <source>
        <dbReference type="EMBL" id="RJO61733.1"/>
    </source>
</evidence>